<dbReference type="EMBL" id="UZAI01000319">
    <property type="protein sequence ID" value="VDO51338.1"/>
    <property type="molecule type" value="Genomic_DNA"/>
</dbReference>
<proteinExistence type="predicted"/>
<organism evidence="1 2">
    <name type="scientific">Schistosoma margrebowiei</name>
    <dbReference type="NCBI Taxonomy" id="48269"/>
    <lineage>
        <taxon>Eukaryota</taxon>
        <taxon>Metazoa</taxon>
        <taxon>Spiralia</taxon>
        <taxon>Lophotrochozoa</taxon>
        <taxon>Platyhelminthes</taxon>
        <taxon>Trematoda</taxon>
        <taxon>Digenea</taxon>
        <taxon>Strigeidida</taxon>
        <taxon>Schistosomatoidea</taxon>
        <taxon>Schistosomatidae</taxon>
        <taxon>Schistosoma</taxon>
    </lineage>
</organism>
<name>A0A183LCC3_9TREM</name>
<evidence type="ECO:0000313" key="2">
    <source>
        <dbReference type="Proteomes" id="UP000277204"/>
    </source>
</evidence>
<dbReference type="AlphaFoldDB" id="A0A183LCC3"/>
<evidence type="ECO:0000313" key="1">
    <source>
        <dbReference type="EMBL" id="VDO51338.1"/>
    </source>
</evidence>
<dbReference type="Proteomes" id="UP000277204">
    <property type="component" value="Unassembled WGS sequence"/>
</dbReference>
<gene>
    <name evidence="1" type="ORF">SMRZ_LOCUS1448</name>
</gene>
<sequence>MVVEGIQWEILDLDFMLFDTHQQSVLVILRELMLPDGFDSVSLSFTVSDVTTELSGSRLTSCRIEMHLQLIDHHPVSNNNSFAYKKTTLFQLNT</sequence>
<keyword evidence="2" id="KW-1185">Reference proteome</keyword>
<accession>A0A183LCC3</accession>
<reference evidence="1 2" key="1">
    <citation type="submission" date="2018-11" db="EMBL/GenBank/DDBJ databases">
        <authorList>
            <consortium name="Pathogen Informatics"/>
        </authorList>
    </citation>
    <scope>NUCLEOTIDE SEQUENCE [LARGE SCALE GENOMIC DNA]</scope>
    <source>
        <strain evidence="1 2">Zambia</strain>
    </source>
</reference>
<protein>
    <submittedName>
        <fullName evidence="1">Uncharacterized protein</fullName>
    </submittedName>
</protein>